<gene>
    <name evidence="1" type="ORF">MTP16_14945</name>
</gene>
<accession>A0ABY4B308</accession>
<protein>
    <submittedName>
        <fullName evidence="1">Uncharacterized protein</fullName>
    </submittedName>
</protein>
<evidence type="ECO:0000313" key="1">
    <source>
        <dbReference type="EMBL" id="UOE32426.1"/>
    </source>
</evidence>
<evidence type="ECO:0000313" key="2">
    <source>
        <dbReference type="Proteomes" id="UP000831390"/>
    </source>
</evidence>
<keyword evidence="2" id="KW-1185">Reference proteome</keyword>
<name>A0ABY4B308_9BACT</name>
<dbReference type="EMBL" id="CP094534">
    <property type="protein sequence ID" value="UOE32426.1"/>
    <property type="molecule type" value="Genomic_DNA"/>
</dbReference>
<reference evidence="1 2" key="1">
    <citation type="submission" date="2022-03" db="EMBL/GenBank/DDBJ databases">
        <title>Hymenobactersp. isolated from the air.</title>
        <authorList>
            <person name="Won M."/>
            <person name="Kwon S.-W."/>
        </authorList>
    </citation>
    <scope>NUCLEOTIDE SEQUENCE [LARGE SCALE GENOMIC DNA]</scope>
    <source>
        <strain evidence="1 2">KACC 22596</strain>
    </source>
</reference>
<proteinExistence type="predicted"/>
<sequence length="310" mass="35650">MNSREYQDFLTNPQTYIEVQELWANEFKSIVEGKSETWVSNIFANGDDMMDGNPIFSVFLPDTKQAIRIIQLSSTRRRSSFVAWTNTFEDKGIESNSRDTKISELVIALKLSTATLRDTIILSKSFVENSGFALLLRNFNNTYNLAFKKAQVTRLIRNKSLAVLAEKISNISLHVLDEKTPLYIEELYNERNKFTREIERISYNEAHKVASLIGKSIDKIIVNLDPSIKIVDNRFVLENKNKTASVSNTRKRSKTRIVKSFNEQRNSLKSQINILTQLSDEITLKYTNKRSTGRNKTIKRAIGRGRNPKK</sequence>
<organism evidence="1 2">
    <name type="scientific">Hymenobacter monticola</name>
    <dbReference type="NCBI Taxonomy" id="1705399"/>
    <lineage>
        <taxon>Bacteria</taxon>
        <taxon>Pseudomonadati</taxon>
        <taxon>Bacteroidota</taxon>
        <taxon>Cytophagia</taxon>
        <taxon>Cytophagales</taxon>
        <taxon>Hymenobacteraceae</taxon>
        <taxon>Hymenobacter</taxon>
    </lineage>
</organism>
<dbReference type="RefSeq" id="WP_243511025.1">
    <property type="nucleotide sequence ID" value="NZ_CP094534.1"/>
</dbReference>
<dbReference type="Proteomes" id="UP000831390">
    <property type="component" value="Chromosome"/>
</dbReference>